<evidence type="ECO:0000313" key="3">
    <source>
        <dbReference type="Proteomes" id="UP001309876"/>
    </source>
</evidence>
<accession>A0AAN7SVI4</accession>
<evidence type="ECO:0000313" key="2">
    <source>
        <dbReference type="EMBL" id="KAK5081994.1"/>
    </source>
</evidence>
<protein>
    <submittedName>
        <fullName evidence="2">Uncharacterized protein</fullName>
    </submittedName>
</protein>
<feature type="compositionally biased region" description="Basic and acidic residues" evidence="1">
    <location>
        <begin position="442"/>
        <end position="458"/>
    </location>
</feature>
<feature type="compositionally biased region" description="Low complexity" evidence="1">
    <location>
        <begin position="550"/>
        <end position="559"/>
    </location>
</feature>
<keyword evidence="3" id="KW-1185">Reference proteome</keyword>
<comment type="caution">
    <text evidence="2">The sequence shown here is derived from an EMBL/GenBank/DDBJ whole genome shotgun (WGS) entry which is preliminary data.</text>
</comment>
<dbReference type="Proteomes" id="UP001309876">
    <property type="component" value="Unassembled WGS sequence"/>
</dbReference>
<feature type="region of interest" description="Disordered" evidence="1">
    <location>
        <begin position="439"/>
        <end position="560"/>
    </location>
</feature>
<proteinExistence type="predicted"/>
<organism evidence="2 3">
    <name type="scientific">Lithohypha guttulata</name>
    <dbReference type="NCBI Taxonomy" id="1690604"/>
    <lineage>
        <taxon>Eukaryota</taxon>
        <taxon>Fungi</taxon>
        <taxon>Dikarya</taxon>
        <taxon>Ascomycota</taxon>
        <taxon>Pezizomycotina</taxon>
        <taxon>Eurotiomycetes</taxon>
        <taxon>Chaetothyriomycetidae</taxon>
        <taxon>Chaetothyriales</taxon>
        <taxon>Trichomeriaceae</taxon>
        <taxon>Lithohypha</taxon>
    </lineage>
</organism>
<dbReference type="EMBL" id="JAVRRJ010000008">
    <property type="protein sequence ID" value="KAK5081994.1"/>
    <property type="molecule type" value="Genomic_DNA"/>
</dbReference>
<feature type="compositionally biased region" description="Polar residues" evidence="1">
    <location>
        <begin position="528"/>
        <end position="544"/>
    </location>
</feature>
<evidence type="ECO:0000256" key="1">
    <source>
        <dbReference type="SAM" id="MobiDB-lite"/>
    </source>
</evidence>
<name>A0AAN7SVI4_9EURO</name>
<reference evidence="2 3" key="1">
    <citation type="submission" date="2023-08" db="EMBL/GenBank/DDBJ databases">
        <title>Black Yeasts Isolated from many extreme environments.</title>
        <authorList>
            <person name="Coleine C."/>
            <person name="Stajich J.E."/>
            <person name="Selbmann L."/>
        </authorList>
    </citation>
    <scope>NUCLEOTIDE SEQUENCE [LARGE SCALE GENOMIC DNA]</scope>
    <source>
        <strain evidence="2 3">CCFEE 5910</strain>
    </source>
</reference>
<sequence>MTTYNIHFINKYSQAGSNQDYAIFSDLPKLSHNPSSSPLYSNVFRATSLTRGESWNIGISNRHYAWCGTVDRKLSAFAKVVVDSGKLAVLGTQAAPGSLIEVVNKNGRPSFTSKSALTSKSDSFALQTDPDVSLKSESVVGVATVDDEGNLRPLATMNAPFNATIDITPSGTFYIAAKSASAGTVIDPTTESHNAATINFAAYQGSYGAIVTHEANGDFAVEYVTQQAYNSAISMAQVSGLDTETVPRVTEDVRDSEIAKLRQQIQQMQLLLDTQSRQEQHDPATETAAAQPSMQFPTIEDTPAKTVTSIANAPKSAVAATRPTTDVVADPYPCKQPTTWYKVTMPFRNSPGQSRRREIRDRLISLMQAIGYNYEGATIDNAMIALFSHNAGTYGNWHSVLKANEDWNEAYNSLSRSLRGFVGTAEELTVERVQESKGLWRARGETESRAKDTTEPTDRIAGTVASLGNTSSNSARPSAPNSSTSSKPLTNVVHHDRTHSKTTAKPVTNGVNGMHRDHSRASSRSASPVWTNGISTTTNGVQSHSHGRTSSKTTSKPPTNGVHIAPNGAIANGINGTTLNTTTKKYDYPRAEETAIEAAKRRARAVLEAEGLIELASGWKVSGR</sequence>
<gene>
    <name evidence="2" type="ORF">LTR05_007136</name>
</gene>
<dbReference type="AlphaFoldDB" id="A0AAN7SVI4"/>
<feature type="compositionally biased region" description="Low complexity" evidence="1">
    <location>
        <begin position="470"/>
        <end position="486"/>
    </location>
</feature>